<name>B4FCC4_MAIZE</name>
<organism evidence="1">
    <name type="scientific">Zea mays</name>
    <name type="common">Maize</name>
    <dbReference type="NCBI Taxonomy" id="4577"/>
    <lineage>
        <taxon>Eukaryota</taxon>
        <taxon>Viridiplantae</taxon>
        <taxon>Streptophyta</taxon>
        <taxon>Embryophyta</taxon>
        <taxon>Tracheophyta</taxon>
        <taxon>Spermatophyta</taxon>
        <taxon>Magnoliopsida</taxon>
        <taxon>Liliopsida</taxon>
        <taxon>Poales</taxon>
        <taxon>Poaceae</taxon>
        <taxon>PACMAD clade</taxon>
        <taxon>Panicoideae</taxon>
        <taxon>Andropogonodae</taxon>
        <taxon>Andropogoneae</taxon>
        <taxon>Tripsacinae</taxon>
        <taxon>Zea</taxon>
    </lineage>
</organism>
<proteinExistence type="evidence at transcript level"/>
<keyword evidence="2" id="KW-0378">Hydrolase</keyword>
<protein>
    <submittedName>
        <fullName evidence="2">Alpha/beta-Hydrolases superfamily protein</fullName>
    </submittedName>
</protein>
<reference evidence="1" key="1">
    <citation type="journal article" date="2009" name="PLoS Genet.">
        <title>Sequencing, mapping, and analysis of 27,455 maize full-length cDNAs.</title>
        <authorList>
            <person name="Soderlund C."/>
            <person name="Descour A."/>
            <person name="Kudrna D."/>
            <person name="Bomhoff M."/>
            <person name="Boyd L."/>
            <person name="Currie J."/>
            <person name="Angelova A."/>
            <person name="Collura K."/>
            <person name="Wissotski M."/>
            <person name="Ashley E."/>
            <person name="Morrow D."/>
            <person name="Fernandes J."/>
            <person name="Walbot V."/>
            <person name="Yu Y."/>
        </authorList>
    </citation>
    <scope>NUCLEOTIDE SEQUENCE</scope>
    <source>
        <strain evidence="1">B73</strain>
    </source>
</reference>
<dbReference type="EMBL" id="BT034762">
    <property type="protein sequence ID" value="ACF79767.1"/>
    <property type="molecule type" value="mRNA"/>
</dbReference>
<dbReference type="AlphaFoldDB" id="B4FCC4"/>
<dbReference type="EMBL" id="CM000782">
    <property type="protein sequence ID" value="AQK79281.1"/>
    <property type="molecule type" value="Genomic_DNA"/>
</dbReference>
<gene>
    <name evidence="2" type="ORF">ZEAMMB73_Zm00001d035570</name>
</gene>
<accession>B4FCC4</accession>
<dbReference type="GO" id="GO:0016787">
    <property type="term" value="F:hydrolase activity"/>
    <property type="evidence" value="ECO:0007669"/>
    <property type="project" value="UniProtKB-KW"/>
</dbReference>
<dbReference type="ExpressionAtlas" id="B4FCC4">
    <property type="expression patterns" value="baseline and differential"/>
</dbReference>
<evidence type="ECO:0000313" key="1">
    <source>
        <dbReference type="EMBL" id="ACF79767.1"/>
    </source>
</evidence>
<evidence type="ECO:0000313" key="2">
    <source>
        <dbReference type="EMBL" id="AQK79281.1"/>
    </source>
</evidence>
<sequence>MSVADNLEYYSVTLHVDSRGTCQFVIGTANQVYNYIREVDGSIILLRYICKNHEL</sequence>
<reference evidence="2" key="2">
    <citation type="submission" date="2015-12" db="EMBL/GenBank/DDBJ databases">
        <title>Update maize B73 reference genome by single molecule sequencing technologies.</title>
        <authorList>
            <consortium name="Maize Genome Sequencing Project"/>
            <person name="Ware D."/>
        </authorList>
    </citation>
    <scope>NUCLEOTIDE SEQUENCE</scope>
    <source>
        <tissue evidence="2">Seedling</tissue>
    </source>
</reference>